<feature type="compositionally biased region" description="Basic residues" evidence="8">
    <location>
        <begin position="1435"/>
        <end position="1444"/>
    </location>
</feature>
<keyword evidence="7" id="KW-0407">Ion channel</keyword>
<evidence type="ECO:0000259" key="10">
    <source>
        <dbReference type="Pfam" id="PF00520"/>
    </source>
</evidence>
<feature type="compositionally biased region" description="Basic and acidic residues" evidence="8">
    <location>
        <begin position="797"/>
        <end position="815"/>
    </location>
</feature>
<evidence type="ECO:0008006" key="16">
    <source>
        <dbReference type="Google" id="ProtNLM"/>
    </source>
</evidence>
<feature type="compositionally biased region" description="Polar residues" evidence="8">
    <location>
        <begin position="14"/>
        <end position="24"/>
    </location>
</feature>
<name>A0AAE1K449_PETCI</name>
<feature type="domain" description="TRPM-like" evidence="13">
    <location>
        <begin position="475"/>
        <end position="749"/>
    </location>
</feature>
<dbReference type="GO" id="GO:0005261">
    <property type="term" value="F:monoatomic cation channel activity"/>
    <property type="evidence" value="ECO:0007669"/>
    <property type="project" value="TreeGrafter"/>
</dbReference>
<evidence type="ECO:0000256" key="2">
    <source>
        <dbReference type="ARBA" id="ARBA00022448"/>
    </source>
</evidence>
<dbReference type="GO" id="GO:0030001">
    <property type="term" value="P:metal ion transport"/>
    <property type="evidence" value="ECO:0007669"/>
    <property type="project" value="TreeGrafter"/>
</dbReference>
<feature type="compositionally biased region" description="Acidic residues" evidence="8">
    <location>
        <begin position="816"/>
        <end position="826"/>
    </location>
</feature>
<feature type="compositionally biased region" description="Polar residues" evidence="8">
    <location>
        <begin position="1790"/>
        <end position="1810"/>
    </location>
</feature>
<feature type="compositionally biased region" description="Polar residues" evidence="8">
    <location>
        <begin position="877"/>
        <end position="893"/>
    </location>
</feature>
<keyword evidence="2" id="KW-0813">Transport</keyword>
<reference evidence="14" key="1">
    <citation type="submission" date="2023-10" db="EMBL/GenBank/DDBJ databases">
        <title>Genome assemblies of two species of porcelain crab, Petrolisthes cinctipes and Petrolisthes manimaculis (Anomura: Porcellanidae).</title>
        <authorList>
            <person name="Angst P."/>
        </authorList>
    </citation>
    <scope>NUCLEOTIDE SEQUENCE</scope>
    <source>
        <strain evidence="14">PB745_01</strain>
        <tissue evidence="14">Gill</tissue>
    </source>
</reference>
<evidence type="ECO:0000259" key="11">
    <source>
        <dbReference type="Pfam" id="PF16519"/>
    </source>
</evidence>
<keyword evidence="3 9" id="KW-0812">Transmembrane</keyword>
<feature type="domain" description="TRPM SLOG" evidence="12">
    <location>
        <begin position="160"/>
        <end position="421"/>
    </location>
</feature>
<evidence type="ECO:0000313" key="15">
    <source>
        <dbReference type="Proteomes" id="UP001286313"/>
    </source>
</evidence>
<feature type="region of interest" description="Disordered" evidence="8">
    <location>
        <begin position="1665"/>
        <end position="1692"/>
    </location>
</feature>
<dbReference type="InterPro" id="IPR041491">
    <property type="entry name" value="TRPM_SLOG"/>
</dbReference>
<dbReference type="EMBL" id="JAWQEG010003945">
    <property type="protein sequence ID" value="KAK3863752.1"/>
    <property type="molecule type" value="Genomic_DNA"/>
</dbReference>
<comment type="caution">
    <text evidence="14">The sequence shown here is derived from an EMBL/GenBank/DDBJ whole genome shotgun (WGS) entry which is preliminary data.</text>
</comment>
<feature type="transmembrane region" description="Helical" evidence="9">
    <location>
        <begin position="1073"/>
        <end position="1090"/>
    </location>
</feature>
<feature type="domain" description="Ion transport" evidence="10">
    <location>
        <begin position="945"/>
        <end position="1177"/>
    </location>
</feature>
<dbReference type="InterPro" id="IPR032415">
    <property type="entry name" value="TRPM_tetra"/>
</dbReference>
<feature type="region of interest" description="Disordered" evidence="8">
    <location>
        <begin position="1"/>
        <end position="24"/>
    </location>
</feature>
<dbReference type="PANTHER" id="PTHR13800">
    <property type="entry name" value="TRANSIENT RECEPTOR POTENTIAL CATION CHANNEL, SUBFAMILY M, MEMBER 6"/>
    <property type="match status" value="1"/>
</dbReference>
<keyword evidence="15" id="KW-1185">Reference proteome</keyword>
<feature type="region of interest" description="Disordered" evidence="8">
    <location>
        <begin position="47"/>
        <end position="69"/>
    </location>
</feature>
<feature type="compositionally biased region" description="Low complexity" evidence="8">
    <location>
        <begin position="1345"/>
        <end position="1359"/>
    </location>
</feature>
<evidence type="ECO:0000256" key="4">
    <source>
        <dbReference type="ARBA" id="ARBA00022989"/>
    </source>
</evidence>
<accession>A0AAE1K449</accession>
<dbReference type="GO" id="GO:0051262">
    <property type="term" value="P:protein tetramerization"/>
    <property type="evidence" value="ECO:0007669"/>
    <property type="project" value="InterPro"/>
</dbReference>
<feature type="region of interest" description="Disordered" evidence="8">
    <location>
        <begin position="1710"/>
        <end position="1830"/>
    </location>
</feature>
<dbReference type="PANTHER" id="PTHR13800:SF1">
    <property type="entry name" value="TRANSIENT RECEPTOR POTENTIAL CATION CHANNEL TRPM"/>
    <property type="match status" value="1"/>
</dbReference>
<protein>
    <recommendedName>
        <fullName evidence="16">Transient receptor potential cation channel trpm</fullName>
    </recommendedName>
</protein>
<evidence type="ECO:0000259" key="13">
    <source>
        <dbReference type="Pfam" id="PF25508"/>
    </source>
</evidence>
<feature type="region of interest" description="Disordered" evidence="8">
    <location>
        <begin position="1333"/>
        <end position="1397"/>
    </location>
</feature>
<dbReference type="InterPro" id="IPR005821">
    <property type="entry name" value="Ion_trans_dom"/>
</dbReference>
<evidence type="ECO:0000256" key="6">
    <source>
        <dbReference type="ARBA" id="ARBA00023136"/>
    </source>
</evidence>
<feature type="transmembrane region" description="Helical" evidence="9">
    <location>
        <begin position="1151"/>
        <end position="1172"/>
    </location>
</feature>
<feature type="compositionally biased region" description="Basic and acidic residues" evidence="8">
    <location>
        <begin position="1678"/>
        <end position="1687"/>
    </location>
</feature>
<evidence type="ECO:0000256" key="9">
    <source>
        <dbReference type="SAM" id="Phobius"/>
    </source>
</evidence>
<dbReference type="Proteomes" id="UP001286313">
    <property type="component" value="Unassembled WGS sequence"/>
</dbReference>
<feature type="region of interest" description="Disordered" evidence="8">
    <location>
        <begin position="797"/>
        <end position="829"/>
    </location>
</feature>
<sequence>MHRLCNPTCRNKMPPSQKTSTQAQSLDLGVRHPEHPLYSSIKWTIPQPIADQPRQPTRTQVDSRPEHRPTYTHTRLHISAASRWVETVFNKRECIKFIPSSKDNARCCCGQLWQFHRDGSPATLRHGEDLHWSPSRHTHLLPTDAYGTLEFQGGAHPTKAQYLRLSHDTRPEHILQLLTGEWGLDLPKLLITVQGGKTNFDLQPKLKKVIRKGLLKAAKTTGAWVFTAGTNTGEALVTESAIRERSGRVVSVGVAPWGVIEKRQDLIGRNKDVPYHPMNSPKSKFVALNKHHTYFLLVDNGTVGKYGPELILRRKLENYISKQRIETRGGLATPVVCVVIEGGPQTIRQVLEYVTDSPPVPVIVCDGTGRAADILAFVHKYTCSGLNMIEGNRETVILALERVFDLRTSQAEKLFAEVLQCVRKRDLITVFRLKEGSELDQSILSALLHAQRLNPPEQLSLALTWNRVDIARSHVFSEEVEWSQSSLEQAMMDALVNDRIEFVKLLLEQGVIMNKFLTIQRLEELYNSKSGPSNTLRYIMRDVKKNIPRDYRYTVIDIGLVINKLMGGAYRAYYTRKKFRTVYENTLVKSPRLHRNNSSIFHASKNLLQKNANSSPRSYISQEEARSGFEFDYPFSELLVWAVLTKRQGMAMLMWQHGEEAIAKALVAAKLYKALAHEAADDDLETEVYEELKGYAKEFETLALDVMDYCYRQDDDRAQQLLTYELRNWSKQTCLSLAVAVNHRALLSHTCCQILLADLWLGGLRTRKNTNVKVMLSVLFSPLILLLGFRSREELKTMPQTREEHQDDDLERSSDSETDSESDEENIDMRNDHDPEAQLVNSVSVPSHPVTPTLQAEAPLCQTNSSALATNFLLPPTQDTATGGDNTSLSAPTPTLRHNGVTTPNLSPLETSAFINNRSKQLPARLKLYEFYNAPITKFWAHSIAYVFFLCLYTYVVLVKLPKQPAWMEWYAVAYISTLILEKLREIISAEPVELKQKITVWADKLWNVCDMVFAVLFMIGLALRLQDSTMQAGRVIYCVDIVYWYLRILEILSANKYLGPLVMMMGKMIKNMAYFVVLLLVVLMAFGVCRQSILFPNEEPHWRLARHIFYQPYFMLYGEVFAGDIDPECGGPGQIPCHPGRWITPTVMSMYLLVANILLINLLIAVFNNIFTSVNSISRQVWMFQRFQVVMEFESKPVFPPPLIILSHVHRIIKYCIRRWKGKPLLYDNGLKLFLDGESLERLHDFEEECMDGYNQEKEQKEQMSTEERVRVMSERTEGLMQRIEDMHSKFIAAMTSVNNLDFHVKRLEETVEQTKNSYAVVHRFMLNHVRHKRPGSPCSIPGTPKSRSPSRSISQTSLHRMLEETEKQMWRRQAPDPDPSDQEHSDTTDAEQECGLRLSPNRACYESSVKSKGHMNILEGLKLENVLPINTSKPKHQSRSQKQRLDSESGSSLGHASRERKLSGGRKSSIRKSKAVPPDDITKVFSPSRVCFMDIANDSDSGEGDDAERKLSREEEMHFRYMRSVSAPDESVPLHPQTTYERSLSSSSCRPIIQVIPPSSPPHIFPFASEYTSLADELETVCMSRLSPPSSPRVHYHGRVAPQLRRRHYSESAGISITISSNPLRDAEEADYQLMEGLIQRRMHRDSENLAISLEDLCSVKTELSDTEDGATSLSARRESKGAELRKRHSTTSIDNINTDLLSVPRPIQSTARSLSPTGRRFSLMSGDGARLARSQPSSPNPRRSSIHEEMHSQWASSGALPAFTGWQRSSPRPCTSPTAMPEIVTEPQHSSLSLPSDTQSPLMSTLQIPVLSDTEARPKDAITETEC</sequence>
<keyword evidence="5" id="KW-0406">Ion transport</keyword>
<dbReference type="InterPro" id="IPR050927">
    <property type="entry name" value="TRPM"/>
</dbReference>
<feature type="transmembrane region" description="Helical" evidence="9">
    <location>
        <begin position="1006"/>
        <end position="1024"/>
    </location>
</feature>
<keyword evidence="6 9" id="KW-0472">Membrane</keyword>
<feature type="compositionally biased region" description="Low complexity" evidence="8">
    <location>
        <begin position="1736"/>
        <end position="1746"/>
    </location>
</feature>
<dbReference type="GO" id="GO:0005886">
    <property type="term" value="C:plasma membrane"/>
    <property type="evidence" value="ECO:0007669"/>
    <property type="project" value="TreeGrafter"/>
</dbReference>
<evidence type="ECO:0000256" key="1">
    <source>
        <dbReference type="ARBA" id="ARBA00004141"/>
    </source>
</evidence>
<evidence type="ECO:0000259" key="12">
    <source>
        <dbReference type="Pfam" id="PF18139"/>
    </source>
</evidence>
<feature type="transmembrane region" description="Helical" evidence="9">
    <location>
        <begin position="939"/>
        <end position="958"/>
    </location>
</feature>
<dbReference type="Pfam" id="PF16519">
    <property type="entry name" value="TRPM_tetra"/>
    <property type="match status" value="1"/>
</dbReference>
<keyword evidence="4 9" id="KW-1133">Transmembrane helix</keyword>
<dbReference type="Pfam" id="PF00520">
    <property type="entry name" value="Ion_trans"/>
    <property type="match status" value="1"/>
</dbReference>
<comment type="subcellular location">
    <subcellularLocation>
        <location evidence="1">Membrane</location>
        <topology evidence="1">Multi-pass membrane protein</topology>
    </subcellularLocation>
</comment>
<dbReference type="InterPro" id="IPR057366">
    <property type="entry name" value="TRPM-like"/>
</dbReference>
<gene>
    <name evidence="14" type="ORF">Pcinc_030508</name>
</gene>
<feature type="domain" description="TRPM tetramerisation" evidence="11">
    <location>
        <begin position="1268"/>
        <end position="1317"/>
    </location>
</feature>
<proteinExistence type="predicted"/>
<feature type="compositionally biased region" description="Polar residues" evidence="8">
    <location>
        <begin position="1710"/>
        <end position="1719"/>
    </location>
</feature>
<evidence type="ECO:0000313" key="14">
    <source>
        <dbReference type="EMBL" id="KAK3863752.1"/>
    </source>
</evidence>
<feature type="region of interest" description="Disordered" evidence="8">
    <location>
        <begin position="874"/>
        <end position="903"/>
    </location>
</feature>
<feature type="compositionally biased region" description="Basic and acidic residues" evidence="8">
    <location>
        <begin position="1817"/>
        <end position="1830"/>
    </location>
</feature>
<dbReference type="Pfam" id="PF18139">
    <property type="entry name" value="LSDAT_euk"/>
    <property type="match status" value="1"/>
</dbReference>
<organism evidence="14 15">
    <name type="scientific">Petrolisthes cinctipes</name>
    <name type="common">Flat porcelain crab</name>
    <dbReference type="NCBI Taxonomy" id="88211"/>
    <lineage>
        <taxon>Eukaryota</taxon>
        <taxon>Metazoa</taxon>
        <taxon>Ecdysozoa</taxon>
        <taxon>Arthropoda</taxon>
        <taxon>Crustacea</taxon>
        <taxon>Multicrustacea</taxon>
        <taxon>Malacostraca</taxon>
        <taxon>Eumalacostraca</taxon>
        <taxon>Eucarida</taxon>
        <taxon>Decapoda</taxon>
        <taxon>Pleocyemata</taxon>
        <taxon>Anomura</taxon>
        <taxon>Galatheoidea</taxon>
        <taxon>Porcellanidae</taxon>
        <taxon>Petrolisthes</taxon>
    </lineage>
</organism>
<evidence type="ECO:0000256" key="3">
    <source>
        <dbReference type="ARBA" id="ARBA00022692"/>
    </source>
</evidence>
<feature type="region of interest" description="Disordered" evidence="8">
    <location>
        <begin position="1433"/>
        <end position="1483"/>
    </location>
</feature>
<evidence type="ECO:0000256" key="8">
    <source>
        <dbReference type="SAM" id="MobiDB-lite"/>
    </source>
</evidence>
<dbReference type="Pfam" id="PF25508">
    <property type="entry name" value="TRPM2"/>
    <property type="match status" value="1"/>
</dbReference>
<evidence type="ECO:0000256" key="7">
    <source>
        <dbReference type="ARBA" id="ARBA00023303"/>
    </source>
</evidence>
<evidence type="ECO:0000256" key="5">
    <source>
        <dbReference type="ARBA" id="ARBA00023065"/>
    </source>
</evidence>
<feature type="compositionally biased region" description="Basic and acidic residues" evidence="8">
    <location>
        <begin position="1362"/>
        <end position="1389"/>
    </location>
</feature>
<feature type="compositionally biased region" description="Polar residues" evidence="8">
    <location>
        <begin position="1769"/>
        <end position="1781"/>
    </location>
</feature>